<gene>
    <name evidence="2" type="ORF">M011DRAFT_476935</name>
</gene>
<keyword evidence="1" id="KW-0812">Transmembrane</keyword>
<protein>
    <submittedName>
        <fullName evidence="2">Uncharacterized protein</fullName>
    </submittedName>
</protein>
<feature type="transmembrane region" description="Helical" evidence="1">
    <location>
        <begin position="92"/>
        <end position="112"/>
    </location>
</feature>
<evidence type="ECO:0000313" key="2">
    <source>
        <dbReference type="EMBL" id="KAF2747761.1"/>
    </source>
</evidence>
<feature type="transmembrane region" description="Helical" evidence="1">
    <location>
        <begin position="234"/>
        <end position="257"/>
    </location>
</feature>
<dbReference type="Proteomes" id="UP000799440">
    <property type="component" value="Unassembled WGS sequence"/>
</dbReference>
<accession>A0A6A6VF09</accession>
<name>A0A6A6VF09_9PLEO</name>
<reference evidence="2" key="1">
    <citation type="journal article" date="2020" name="Stud. Mycol.">
        <title>101 Dothideomycetes genomes: a test case for predicting lifestyles and emergence of pathogens.</title>
        <authorList>
            <person name="Haridas S."/>
            <person name="Albert R."/>
            <person name="Binder M."/>
            <person name="Bloem J."/>
            <person name="Labutti K."/>
            <person name="Salamov A."/>
            <person name="Andreopoulos B."/>
            <person name="Baker S."/>
            <person name="Barry K."/>
            <person name="Bills G."/>
            <person name="Bluhm B."/>
            <person name="Cannon C."/>
            <person name="Castanera R."/>
            <person name="Culley D."/>
            <person name="Daum C."/>
            <person name="Ezra D."/>
            <person name="Gonzalez J."/>
            <person name="Henrissat B."/>
            <person name="Kuo A."/>
            <person name="Liang C."/>
            <person name="Lipzen A."/>
            <person name="Lutzoni F."/>
            <person name="Magnuson J."/>
            <person name="Mondo S."/>
            <person name="Nolan M."/>
            <person name="Ohm R."/>
            <person name="Pangilinan J."/>
            <person name="Park H.-J."/>
            <person name="Ramirez L."/>
            <person name="Alfaro M."/>
            <person name="Sun H."/>
            <person name="Tritt A."/>
            <person name="Yoshinaga Y."/>
            <person name="Zwiers L.-H."/>
            <person name="Turgeon B."/>
            <person name="Goodwin S."/>
            <person name="Spatafora J."/>
            <person name="Crous P."/>
            <person name="Grigoriev I."/>
        </authorList>
    </citation>
    <scope>NUCLEOTIDE SEQUENCE</scope>
    <source>
        <strain evidence="2">CBS 119925</strain>
    </source>
</reference>
<evidence type="ECO:0000313" key="3">
    <source>
        <dbReference type="Proteomes" id="UP000799440"/>
    </source>
</evidence>
<sequence>MPLFNSSSNGDTEAASERIPILREGRLSSLSIPAAKKKTKRSFYRFLELFTGGIYAPDASTWDPIEILLNTEDEEERDTLTQRWTENRLKELSFVGVVAALLAGVLTSTGSWPSVLPPDTPKPWSVRTSWYCGIILSLFSILSAADQTIRLHRMSSHRDANRKIRRLLSKWDKRGIASSHERHLKPNTLQIYAWQLPVIFLTGATVCMIVGMFAHVWSAANVNDWKLWEGNQKMAVTFTIVGLTSIVIFFAGQVLLYSRSDEDDVE</sequence>
<dbReference type="OrthoDB" id="2150604at2759"/>
<keyword evidence="1" id="KW-0472">Membrane</keyword>
<dbReference type="EMBL" id="MU006571">
    <property type="protein sequence ID" value="KAF2747761.1"/>
    <property type="molecule type" value="Genomic_DNA"/>
</dbReference>
<proteinExistence type="predicted"/>
<keyword evidence="1" id="KW-1133">Transmembrane helix</keyword>
<keyword evidence="3" id="KW-1185">Reference proteome</keyword>
<dbReference type="AlphaFoldDB" id="A0A6A6VF09"/>
<organism evidence="2 3">
    <name type="scientific">Sporormia fimetaria CBS 119925</name>
    <dbReference type="NCBI Taxonomy" id="1340428"/>
    <lineage>
        <taxon>Eukaryota</taxon>
        <taxon>Fungi</taxon>
        <taxon>Dikarya</taxon>
        <taxon>Ascomycota</taxon>
        <taxon>Pezizomycotina</taxon>
        <taxon>Dothideomycetes</taxon>
        <taxon>Pleosporomycetidae</taxon>
        <taxon>Pleosporales</taxon>
        <taxon>Sporormiaceae</taxon>
        <taxon>Sporormia</taxon>
    </lineage>
</organism>
<feature type="transmembrane region" description="Helical" evidence="1">
    <location>
        <begin position="191"/>
        <end position="214"/>
    </location>
</feature>
<feature type="transmembrane region" description="Helical" evidence="1">
    <location>
        <begin position="124"/>
        <end position="145"/>
    </location>
</feature>
<evidence type="ECO:0000256" key="1">
    <source>
        <dbReference type="SAM" id="Phobius"/>
    </source>
</evidence>